<evidence type="ECO:0000313" key="4">
    <source>
        <dbReference type="EMBL" id="QPE05246.1"/>
    </source>
</evidence>
<protein>
    <submittedName>
        <fullName evidence="4">Zf-HC2 domain-containing protein</fullName>
    </submittedName>
</protein>
<name>A0A7S8RHB3_9MICO</name>
<dbReference type="AlphaFoldDB" id="A0A7S8RHB3"/>
<dbReference type="Gene3D" id="1.10.10.1320">
    <property type="entry name" value="Anti-sigma factor, zinc-finger domain"/>
    <property type="match status" value="1"/>
</dbReference>
<keyword evidence="1" id="KW-0805">Transcription regulation</keyword>
<feature type="domain" description="Putative zinc-finger" evidence="3">
    <location>
        <begin position="6"/>
        <end position="40"/>
    </location>
</feature>
<dbReference type="Pfam" id="PF13490">
    <property type="entry name" value="zf-HC2"/>
    <property type="match status" value="1"/>
</dbReference>
<sequence>MTDCGCAKATRDLEEYLRNEVCKTEHADIREHLEHCPACREEALVATTLTEAVARACTETAPEELRDQVMAKLRAVQAVHDTELATKASPTV</sequence>
<reference evidence="4 5" key="1">
    <citation type="submission" date="2020-11" db="EMBL/GenBank/DDBJ databases">
        <title>Amino acid is mineralized and recycled by bacteria in oceanic microbiome.</title>
        <authorList>
            <person name="Zheng L.Y."/>
        </authorList>
    </citation>
    <scope>NUCLEOTIDE SEQUENCE [LARGE SCALE GENOMIC DNA]</scope>
    <source>
        <strain evidence="4 5">A32-1</strain>
    </source>
</reference>
<dbReference type="Proteomes" id="UP000594480">
    <property type="component" value="Chromosome"/>
</dbReference>
<dbReference type="InterPro" id="IPR041916">
    <property type="entry name" value="Anti_sigma_zinc_sf"/>
</dbReference>
<evidence type="ECO:0000256" key="2">
    <source>
        <dbReference type="ARBA" id="ARBA00023163"/>
    </source>
</evidence>
<dbReference type="KEGG" id="msf:IT882_03975"/>
<keyword evidence="2" id="KW-0804">Transcription</keyword>
<organism evidence="4 5">
    <name type="scientific">Microbacterium schleiferi</name>
    <dbReference type="NCBI Taxonomy" id="69362"/>
    <lineage>
        <taxon>Bacteria</taxon>
        <taxon>Bacillati</taxon>
        <taxon>Actinomycetota</taxon>
        <taxon>Actinomycetes</taxon>
        <taxon>Micrococcales</taxon>
        <taxon>Microbacteriaceae</taxon>
        <taxon>Microbacterium</taxon>
    </lineage>
</organism>
<dbReference type="EMBL" id="CP064760">
    <property type="protein sequence ID" value="QPE05246.1"/>
    <property type="molecule type" value="Genomic_DNA"/>
</dbReference>
<evidence type="ECO:0000259" key="3">
    <source>
        <dbReference type="Pfam" id="PF13490"/>
    </source>
</evidence>
<dbReference type="InterPro" id="IPR027383">
    <property type="entry name" value="Znf_put"/>
</dbReference>
<keyword evidence="5" id="KW-1185">Reference proteome</keyword>
<evidence type="ECO:0000256" key="1">
    <source>
        <dbReference type="ARBA" id="ARBA00023015"/>
    </source>
</evidence>
<accession>A0A7S8RHB3</accession>
<dbReference type="RefSeq" id="WP_195693263.1">
    <property type="nucleotide sequence ID" value="NZ_CP064760.1"/>
</dbReference>
<proteinExistence type="predicted"/>
<evidence type="ECO:0000313" key="5">
    <source>
        <dbReference type="Proteomes" id="UP000594480"/>
    </source>
</evidence>
<gene>
    <name evidence="4" type="ORF">IT882_03975</name>
</gene>